<feature type="region of interest" description="Disordered" evidence="1">
    <location>
        <begin position="120"/>
        <end position="169"/>
    </location>
</feature>
<protein>
    <recommendedName>
        <fullName evidence="2">Ig-like domain-containing protein</fullName>
    </recommendedName>
</protein>
<gene>
    <name evidence="3" type="ORF">PLEPLA_LOCUS3109</name>
</gene>
<proteinExistence type="predicted"/>
<dbReference type="InterPro" id="IPR007110">
    <property type="entry name" value="Ig-like_dom"/>
</dbReference>
<dbReference type="GO" id="GO:0007156">
    <property type="term" value="P:homophilic cell adhesion via plasma membrane adhesion molecules"/>
    <property type="evidence" value="ECO:0007669"/>
    <property type="project" value="TreeGrafter"/>
</dbReference>
<keyword evidence="4" id="KW-1185">Reference proteome</keyword>
<dbReference type="GO" id="GO:0005886">
    <property type="term" value="C:plasma membrane"/>
    <property type="evidence" value="ECO:0007669"/>
    <property type="project" value="TreeGrafter"/>
</dbReference>
<feature type="domain" description="Ig-like" evidence="2">
    <location>
        <begin position="148"/>
        <end position="238"/>
    </location>
</feature>
<dbReference type="InterPro" id="IPR013783">
    <property type="entry name" value="Ig-like_fold"/>
</dbReference>
<dbReference type="InterPro" id="IPR036179">
    <property type="entry name" value="Ig-like_dom_sf"/>
</dbReference>
<dbReference type="InterPro" id="IPR050958">
    <property type="entry name" value="Cell_Adh-Cytoskel_Orgn"/>
</dbReference>
<dbReference type="Pfam" id="PF07679">
    <property type="entry name" value="I-set"/>
    <property type="match status" value="1"/>
</dbReference>
<feature type="region of interest" description="Disordered" evidence="1">
    <location>
        <begin position="92"/>
        <end position="111"/>
    </location>
</feature>
<organism evidence="3 4">
    <name type="scientific">Pleuronectes platessa</name>
    <name type="common">European plaice</name>
    <dbReference type="NCBI Taxonomy" id="8262"/>
    <lineage>
        <taxon>Eukaryota</taxon>
        <taxon>Metazoa</taxon>
        <taxon>Chordata</taxon>
        <taxon>Craniata</taxon>
        <taxon>Vertebrata</taxon>
        <taxon>Euteleostomi</taxon>
        <taxon>Actinopterygii</taxon>
        <taxon>Neopterygii</taxon>
        <taxon>Teleostei</taxon>
        <taxon>Neoteleostei</taxon>
        <taxon>Acanthomorphata</taxon>
        <taxon>Carangaria</taxon>
        <taxon>Pleuronectiformes</taxon>
        <taxon>Pleuronectoidei</taxon>
        <taxon>Pleuronectidae</taxon>
        <taxon>Pleuronectes</taxon>
    </lineage>
</organism>
<dbReference type="AlphaFoldDB" id="A0A9N7TPJ2"/>
<dbReference type="EMBL" id="CADEAL010000155">
    <property type="protein sequence ID" value="CAB1415393.1"/>
    <property type="molecule type" value="Genomic_DNA"/>
</dbReference>
<name>A0A9N7TPJ2_PLEPL</name>
<dbReference type="Proteomes" id="UP001153269">
    <property type="component" value="Unassembled WGS sequence"/>
</dbReference>
<dbReference type="GO" id="GO:0043025">
    <property type="term" value="C:neuronal cell body"/>
    <property type="evidence" value="ECO:0007669"/>
    <property type="project" value="TreeGrafter"/>
</dbReference>
<reference evidence="3" key="1">
    <citation type="submission" date="2020-03" db="EMBL/GenBank/DDBJ databases">
        <authorList>
            <person name="Weist P."/>
        </authorList>
    </citation>
    <scope>NUCLEOTIDE SEQUENCE</scope>
</reference>
<dbReference type="SUPFAM" id="SSF48726">
    <property type="entry name" value="Immunoglobulin"/>
    <property type="match status" value="1"/>
</dbReference>
<dbReference type="InterPro" id="IPR003598">
    <property type="entry name" value="Ig_sub2"/>
</dbReference>
<dbReference type="PROSITE" id="PS50835">
    <property type="entry name" value="IG_LIKE"/>
    <property type="match status" value="1"/>
</dbReference>
<sequence length="363" mass="39013">MKFPEVGPEPTVITCCLKVIHGSLRNVTYLWPCSCRSKPEGVWLTQREPGETGARADLHHGLLPSLLHLKCVFLNNCSKFISGAAVEQEARAPPPCPCHSAPGSGPGAAAQVKPPLYHEAVNNRSSSRSPDNTSLKKDKMDKVPGSCPGLDIPSKGTTEDVPVPRGHHTSTTSFQAVSVAGFPKASLSWYHNEEVLPPSEAQDSGGLWIRDCRTSDAGVYTCVATNELGEASCSTVLAIMDLGEACVFDPVEKVELSHSELSRTLQLGSGSSDVWRPPAPLLRLHQQTSQIIIASPRSRRGAVTLHHGQRDESESIVVVDGGQSVQTTSLTSACGVQRVTNYRSSTRTSMEPHEKQHLVTGVF</sequence>
<dbReference type="SMART" id="SM00408">
    <property type="entry name" value="IGc2"/>
    <property type="match status" value="1"/>
</dbReference>
<dbReference type="PANTHER" id="PTHR45080">
    <property type="entry name" value="CONTACTIN 5"/>
    <property type="match status" value="1"/>
</dbReference>
<comment type="caution">
    <text evidence="3">The sequence shown here is derived from an EMBL/GenBank/DDBJ whole genome shotgun (WGS) entry which is preliminary data.</text>
</comment>
<evidence type="ECO:0000313" key="3">
    <source>
        <dbReference type="EMBL" id="CAB1415393.1"/>
    </source>
</evidence>
<dbReference type="PANTHER" id="PTHR45080:SF34">
    <property type="entry name" value="MYOSIN LIGHT CHAIN KINASE, SMOOTH MUSCLE-LIKE"/>
    <property type="match status" value="1"/>
</dbReference>
<dbReference type="CDD" id="cd00096">
    <property type="entry name" value="Ig"/>
    <property type="match status" value="1"/>
</dbReference>
<dbReference type="Gene3D" id="2.60.40.10">
    <property type="entry name" value="Immunoglobulins"/>
    <property type="match status" value="1"/>
</dbReference>
<evidence type="ECO:0000259" key="2">
    <source>
        <dbReference type="PROSITE" id="PS50835"/>
    </source>
</evidence>
<feature type="compositionally biased region" description="Polar residues" evidence="1">
    <location>
        <begin position="122"/>
        <end position="133"/>
    </location>
</feature>
<dbReference type="GO" id="GO:0030424">
    <property type="term" value="C:axon"/>
    <property type="evidence" value="ECO:0007669"/>
    <property type="project" value="TreeGrafter"/>
</dbReference>
<feature type="compositionally biased region" description="Low complexity" evidence="1">
    <location>
        <begin position="98"/>
        <end position="110"/>
    </location>
</feature>
<dbReference type="GO" id="GO:0050808">
    <property type="term" value="P:synapse organization"/>
    <property type="evidence" value="ECO:0007669"/>
    <property type="project" value="TreeGrafter"/>
</dbReference>
<evidence type="ECO:0000313" key="4">
    <source>
        <dbReference type="Proteomes" id="UP001153269"/>
    </source>
</evidence>
<accession>A0A9N7TPJ2</accession>
<evidence type="ECO:0000256" key="1">
    <source>
        <dbReference type="SAM" id="MobiDB-lite"/>
    </source>
</evidence>
<dbReference type="InterPro" id="IPR013098">
    <property type="entry name" value="Ig_I-set"/>
</dbReference>
<dbReference type="GO" id="GO:0008046">
    <property type="term" value="F:axon guidance receptor activity"/>
    <property type="evidence" value="ECO:0007669"/>
    <property type="project" value="TreeGrafter"/>
</dbReference>